<evidence type="ECO:0000313" key="3">
    <source>
        <dbReference type="Proteomes" id="UP001142489"/>
    </source>
</evidence>
<reference evidence="2" key="1">
    <citation type="journal article" date="2023" name="DNA Res.">
        <title>Chromosome-level genome assembly of Phrynocephalus forsythii using third-generation DNA sequencing and Hi-C analysis.</title>
        <authorList>
            <person name="Qi Y."/>
            <person name="Zhao W."/>
            <person name="Zhao Y."/>
            <person name="Niu C."/>
            <person name="Cao S."/>
            <person name="Zhang Y."/>
        </authorList>
    </citation>
    <scope>NUCLEOTIDE SEQUENCE</scope>
    <source>
        <tissue evidence="2">Muscle</tissue>
    </source>
</reference>
<proteinExistence type="predicted"/>
<dbReference type="AlphaFoldDB" id="A0A9Q0XDW5"/>
<organism evidence="2 3">
    <name type="scientific">Phrynocephalus forsythii</name>
    <dbReference type="NCBI Taxonomy" id="171643"/>
    <lineage>
        <taxon>Eukaryota</taxon>
        <taxon>Metazoa</taxon>
        <taxon>Chordata</taxon>
        <taxon>Craniata</taxon>
        <taxon>Vertebrata</taxon>
        <taxon>Euteleostomi</taxon>
        <taxon>Lepidosauria</taxon>
        <taxon>Squamata</taxon>
        <taxon>Bifurcata</taxon>
        <taxon>Unidentata</taxon>
        <taxon>Episquamata</taxon>
        <taxon>Toxicofera</taxon>
        <taxon>Iguania</taxon>
        <taxon>Acrodonta</taxon>
        <taxon>Agamidae</taxon>
        <taxon>Agaminae</taxon>
        <taxon>Phrynocephalus</taxon>
    </lineage>
</organism>
<accession>A0A9Q0XDW5</accession>
<dbReference type="Proteomes" id="UP001142489">
    <property type="component" value="Unassembled WGS sequence"/>
</dbReference>
<gene>
    <name evidence="2" type="ORF">JRQ81_007603</name>
</gene>
<comment type="caution">
    <text evidence="2">The sequence shown here is derived from an EMBL/GenBank/DDBJ whole genome shotgun (WGS) entry which is preliminary data.</text>
</comment>
<keyword evidence="3" id="KW-1185">Reference proteome</keyword>
<evidence type="ECO:0000313" key="2">
    <source>
        <dbReference type="EMBL" id="KAJ7309554.1"/>
    </source>
</evidence>
<feature type="region of interest" description="Disordered" evidence="1">
    <location>
        <begin position="26"/>
        <end position="54"/>
    </location>
</feature>
<name>A0A9Q0XDW5_9SAUR</name>
<dbReference type="EMBL" id="JAPFRF010000016">
    <property type="protein sequence ID" value="KAJ7309554.1"/>
    <property type="molecule type" value="Genomic_DNA"/>
</dbReference>
<evidence type="ECO:0000256" key="1">
    <source>
        <dbReference type="SAM" id="MobiDB-lite"/>
    </source>
</evidence>
<sequence length="114" mass="11955">MASLVPGGGRTASKGHVAPESLALWGSTAAQGSPGDETLKAGSPSPRETARMTLPGRDELFGDAMEPEGKIDQILSGKLIFLKSLNGWRRGKLEKLFSGAIVLASGYGVEKKMK</sequence>
<protein>
    <submittedName>
        <fullName evidence="2">Uncharacterized protein</fullName>
    </submittedName>
</protein>